<gene>
    <name evidence="1" type="ORF">H0I76_08835</name>
</gene>
<dbReference type="InterPro" id="IPR009389">
    <property type="entry name" value="DUF1045"/>
</dbReference>
<protein>
    <submittedName>
        <fullName evidence="1">DUF1045 domain-containing protein</fullName>
    </submittedName>
</protein>
<accession>A0A8J7M833</accession>
<evidence type="ECO:0000313" key="1">
    <source>
        <dbReference type="EMBL" id="MBK0399294.1"/>
    </source>
</evidence>
<evidence type="ECO:0000313" key="2">
    <source>
        <dbReference type="Proteomes" id="UP000655420"/>
    </source>
</evidence>
<sequence length="242" mass="26774">MIDIFERFAISWVPQPGSPLARFGASWTGWCADAAERRARYDRAGLPFRPEQVTGPLEYQGLHAEIYAPFRFRRGASAWAFERELASLSSVLEVFTLPRLSVAVVEGRIVLTPATTSAALEHFIETISARLAQFDTDAEARETATARMGFVGSRFMMPLTRTLAPEEAEALARPLARELEPILAERQQILDFAVMGDPGGGRALRVIERHELAEPQQKFELRGLSCSGPRLYTGIGGLRAVN</sequence>
<proteinExistence type="predicted"/>
<organism evidence="1 2">
    <name type="scientific">Thermohalobaculum xanthum</name>
    <dbReference type="NCBI Taxonomy" id="2753746"/>
    <lineage>
        <taxon>Bacteria</taxon>
        <taxon>Pseudomonadati</taxon>
        <taxon>Pseudomonadota</taxon>
        <taxon>Alphaproteobacteria</taxon>
        <taxon>Rhodobacterales</taxon>
        <taxon>Paracoccaceae</taxon>
        <taxon>Thermohalobaculum</taxon>
    </lineage>
</organism>
<keyword evidence="2" id="KW-1185">Reference proteome</keyword>
<dbReference type="EMBL" id="JAEHHL010000004">
    <property type="protein sequence ID" value="MBK0399294.1"/>
    <property type="molecule type" value="Genomic_DNA"/>
</dbReference>
<dbReference type="RefSeq" id="WP_200609390.1">
    <property type="nucleotide sequence ID" value="NZ_JAEHHL010000004.1"/>
</dbReference>
<dbReference type="Proteomes" id="UP000655420">
    <property type="component" value="Unassembled WGS sequence"/>
</dbReference>
<comment type="caution">
    <text evidence="1">The sequence shown here is derived from an EMBL/GenBank/DDBJ whole genome shotgun (WGS) entry which is preliminary data.</text>
</comment>
<dbReference type="Pfam" id="PF06299">
    <property type="entry name" value="DUF1045"/>
    <property type="match status" value="1"/>
</dbReference>
<dbReference type="AlphaFoldDB" id="A0A8J7M833"/>
<name>A0A8J7M833_9RHOB</name>
<reference evidence="1" key="1">
    <citation type="submission" date="2020-12" db="EMBL/GenBank/DDBJ databases">
        <title>Bacterial taxonomy.</title>
        <authorList>
            <person name="Pan X."/>
        </authorList>
    </citation>
    <scope>NUCLEOTIDE SEQUENCE</scope>
    <source>
        <strain evidence="1">M0105</strain>
    </source>
</reference>